<keyword evidence="3" id="KW-1185">Reference proteome</keyword>
<accession>A0A2M9CXK2</accession>
<feature type="transmembrane region" description="Helical" evidence="1">
    <location>
        <begin position="34"/>
        <end position="52"/>
    </location>
</feature>
<protein>
    <submittedName>
        <fullName evidence="2">Uncharacterized protein DUF4270</fullName>
    </submittedName>
</protein>
<dbReference type="EMBL" id="PGFG01000001">
    <property type="protein sequence ID" value="PJJ76642.1"/>
    <property type="molecule type" value="Genomic_DNA"/>
</dbReference>
<sequence>MSRKKQIPNRYQMLEWYFVTFAPLPRCMKSSHGFVFRWICTLALATSGMWYLSSCKNDSSALGGTFFPSHTNVLQIDTLTPLVETVFLDSIPTSGTGVSLVGTYSDTLSGTINAYSYFAIGAPAVKSITSKVVFDSLCLVLKPNRYYLGDTTSAFHLNVYALTRQLDLGTNSAFYNTTVFPFQSTPLASWTGRIYPNRNDSVLIRLPDQMGINWLNAIINNPSTISTDNAFINNYLPGLVIKGWNNQFIVGFAAKDSSTYIRMYYHNQTDAKTPLYNDFQITQTGLQFNHVDVDKSQTPFAGINSQHKLISSALTHHYAILQPLAGTAVRISFPGMDNLKQIGTYSRILSAKLIVKPLRGTYAPGNPLPPLVTLTEVTDYYTIQDSLFNSSGNYQHGDLVQDFAFGNSYYTYDITPYLVNQLSITNFNLRTRLMLIIPRPAFNTTFQRLIVNDQQTRQDPMQVSIQMLIYTIR</sequence>
<evidence type="ECO:0000256" key="1">
    <source>
        <dbReference type="SAM" id="Phobius"/>
    </source>
</evidence>
<reference evidence="2 3" key="1">
    <citation type="submission" date="2017-11" db="EMBL/GenBank/DDBJ databases">
        <title>Genomic Encyclopedia of Archaeal and Bacterial Type Strains, Phase II (KMG-II): From Individual Species to Whole Genera.</title>
        <authorList>
            <person name="Goeker M."/>
        </authorList>
    </citation>
    <scope>NUCLEOTIDE SEQUENCE [LARGE SCALE GENOMIC DNA]</scope>
    <source>
        <strain evidence="2 3">DSM 27268</strain>
    </source>
</reference>
<comment type="caution">
    <text evidence="2">The sequence shown here is derived from an EMBL/GenBank/DDBJ whole genome shotgun (WGS) entry which is preliminary data.</text>
</comment>
<evidence type="ECO:0000313" key="3">
    <source>
        <dbReference type="Proteomes" id="UP000230000"/>
    </source>
</evidence>
<evidence type="ECO:0000313" key="2">
    <source>
        <dbReference type="EMBL" id="PJJ76642.1"/>
    </source>
</evidence>
<organism evidence="2 3">
    <name type="scientific">Thermoflavifilum aggregans</name>
    <dbReference type="NCBI Taxonomy" id="454188"/>
    <lineage>
        <taxon>Bacteria</taxon>
        <taxon>Pseudomonadati</taxon>
        <taxon>Bacteroidota</taxon>
        <taxon>Chitinophagia</taxon>
        <taxon>Chitinophagales</taxon>
        <taxon>Chitinophagaceae</taxon>
        <taxon>Thermoflavifilum</taxon>
    </lineage>
</organism>
<keyword evidence="1" id="KW-0812">Transmembrane</keyword>
<dbReference type="Proteomes" id="UP000230000">
    <property type="component" value="Unassembled WGS sequence"/>
</dbReference>
<dbReference type="AlphaFoldDB" id="A0A2M9CXK2"/>
<proteinExistence type="predicted"/>
<keyword evidence="1" id="KW-1133">Transmembrane helix</keyword>
<keyword evidence="1" id="KW-0472">Membrane</keyword>
<name>A0A2M9CXK2_9BACT</name>
<gene>
    <name evidence="2" type="ORF">BXY57_2273</name>
</gene>